<reference evidence="1" key="1">
    <citation type="submission" date="2020-05" db="EMBL/GenBank/DDBJ databases">
        <authorList>
            <person name="Chiriac C."/>
            <person name="Salcher M."/>
            <person name="Ghai R."/>
            <person name="Kavagutti S V."/>
        </authorList>
    </citation>
    <scope>NUCLEOTIDE SEQUENCE</scope>
</reference>
<sequence>MKTPQEEAESLVCYAENLIAQLRPNYNNLPIMDREVAKAIILTEIPLAELIAVARAAKMHHSQFPSIKSSNCEMCSALDALSATGKAEL</sequence>
<name>A0A6J5SGX2_9CAUD</name>
<proteinExistence type="predicted"/>
<gene>
    <name evidence="1" type="ORF">UFOVP1444_41</name>
    <name evidence="2" type="ORF">UFOVP1536_29</name>
</gene>
<evidence type="ECO:0000313" key="1">
    <source>
        <dbReference type="EMBL" id="CAB4212935.1"/>
    </source>
</evidence>
<organism evidence="1">
    <name type="scientific">uncultured Caudovirales phage</name>
    <dbReference type="NCBI Taxonomy" id="2100421"/>
    <lineage>
        <taxon>Viruses</taxon>
        <taxon>Duplodnaviria</taxon>
        <taxon>Heunggongvirae</taxon>
        <taxon>Uroviricota</taxon>
        <taxon>Caudoviricetes</taxon>
        <taxon>Peduoviridae</taxon>
        <taxon>Maltschvirus</taxon>
        <taxon>Maltschvirus maltsch</taxon>
    </lineage>
</organism>
<accession>A0A6J5SGX2</accession>
<evidence type="ECO:0000313" key="2">
    <source>
        <dbReference type="EMBL" id="CAB5227991.1"/>
    </source>
</evidence>
<protein>
    <submittedName>
        <fullName evidence="1">Uncharacterized protein</fullName>
    </submittedName>
</protein>
<dbReference type="EMBL" id="LR797393">
    <property type="protein sequence ID" value="CAB4212935.1"/>
    <property type="molecule type" value="Genomic_DNA"/>
</dbReference>
<dbReference type="EMBL" id="LR798382">
    <property type="protein sequence ID" value="CAB5227991.1"/>
    <property type="molecule type" value="Genomic_DNA"/>
</dbReference>